<dbReference type="Gene3D" id="3.30.160.60">
    <property type="entry name" value="Classic Zinc Finger"/>
    <property type="match status" value="4"/>
</dbReference>
<dbReference type="FunFam" id="3.30.160.60:FF:000862">
    <property type="entry name" value="zinc finger protein 697"/>
    <property type="match status" value="1"/>
</dbReference>
<evidence type="ECO:0000256" key="5">
    <source>
        <dbReference type="ARBA" id="ARBA00022771"/>
    </source>
</evidence>
<dbReference type="GO" id="GO:0005634">
    <property type="term" value="C:nucleus"/>
    <property type="evidence" value="ECO:0007669"/>
    <property type="project" value="UniProtKB-SubCell"/>
</dbReference>
<keyword evidence="9" id="KW-0804">Transcription</keyword>
<dbReference type="FunFam" id="3.30.160.60:FF:000125">
    <property type="entry name" value="Putative zinc finger protein 143"/>
    <property type="match status" value="1"/>
</dbReference>
<gene>
    <name evidence="13" type="ORF">LMH87_007678</name>
</gene>
<dbReference type="SUPFAM" id="SSF57667">
    <property type="entry name" value="beta-beta-alpha zinc fingers"/>
    <property type="match status" value="2"/>
</dbReference>
<dbReference type="Proteomes" id="UP001144673">
    <property type="component" value="Unassembled WGS sequence"/>
</dbReference>
<feature type="domain" description="C2H2-type" evidence="12">
    <location>
        <begin position="56"/>
        <end position="83"/>
    </location>
</feature>
<keyword evidence="7" id="KW-0805">Transcription regulation</keyword>
<dbReference type="GeneID" id="80894837"/>
<dbReference type="SMART" id="SM00355">
    <property type="entry name" value="ZnF_C2H2"/>
    <property type="match status" value="3"/>
</dbReference>
<evidence type="ECO:0000256" key="6">
    <source>
        <dbReference type="ARBA" id="ARBA00022833"/>
    </source>
</evidence>
<dbReference type="PANTHER" id="PTHR14003:SF22">
    <property type="entry name" value="FINGER DOMAIN PROTEIN, PUTATIVE (AFU_ORTHOLOGUE AFUA_4G11480)-RELATED"/>
    <property type="match status" value="1"/>
</dbReference>
<evidence type="ECO:0000313" key="13">
    <source>
        <dbReference type="EMBL" id="KAJ4161651.1"/>
    </source>
</evidence>
<reference evidence="13" key="1">
    <citation type="journal article" date="2023" name="Access Microbiol">
        <title>De-novo genome assembly for Akanthomyces muscarius, a biocontrol agent of insect agricultural pests.</title>
        <authorList>
            <person name="Erdos Z."/>
            <person name="Studholme D.J."/>
            <person name="Raymond B."/>
            <person name="Sharma M."/>
        </authorList>
    </citation>
    <scope>NUCLEOTIDE SEQUENCE</scope>
    <source>
        <strain evidence="13">Ve6</strain>
    </source>
</reference>
<dbReference type="GO" id="GO:0000978">
    <property type="term" value="F:RNA polymerase II cis-regulatory region sequence-specific DNA binding"/>
    <property type="evidence" value="ECO:0007669"/>
    <property type="project" value="TreeGrafter"/>
</dbReference>
<feature type="domain" description="C2H2-type" evidence="12">
    <location>
        <begin position="84"/>
        <end position="109"/>
    </location>
</feature>
<dbReference type="InterPro" id="IPR036236">
    <property type="entry name" value="Znf_C2H2_sf"/>
</dbReference>
<keyword evidence="8" id="KW-0238">DNA-binding</keyword>
<evidence type="ECO:0000256" key="4">
    <source>
        <dbReference type="ARBA" id="ARBA00022737"/>
    </source>
</evidence>
<proteinExistence type="inferred from homology"/>
<feature type="domain" description="C2H2-type" evidence="12">
    <location>
        <begin position="26"/>
        <end position="55"/>
    </location>
</feature>
<dbReference type="EMBL" id="JAJHUN010000002">
    <property type="protein sequence ID" value="KAJ4161651.1"/>
    <property type="molecule type" value="Genomic_DNA"/>
</dbReference>
<keyword evidence="6" id="KW-0862">Zinc</keyword>
<keyword evidence="3" id="KW-0479">Metal-binding</keyword>
<name>A0A9W8URB3_AKAMU</name>
<evidence type="ECO:0000256" key="2">
    <source>
        <dbReference type="ARBA" id="ARBA00006991"/>
    </source>
</evidence>
<dbReference type="KEGG" id="amus:LMH87_007678"/>
<accession>A0A9W8URB3</accession>
<evidence type="ECO:0000256" key="8">
    <source>
        <dbReference type="ARBA" id="ARBA00023125"/>
    </source>
</evidence>
<feature type="domain" description="C2H2-type" evidence="12">
    <location>
        <begin position="5"/>
        <end position="25"/>
    </location>
</feature>
<dbReference type="AlphaFoldDB" id="A0A9W8URB3"/>
<evidence type="ECO:0000313" key="14">
    <source>
        <dbReference type="Proteomes" id="UP001144673"/>
    </source>
</evidence>
<evidence type="ECO:0000256" key="10">
    <source>
        <dbReference type="ARBA" id="ARBA00023242"/>
    </source>
</evidence>
<dbReference type="PROSITE" id="PS50157">
    <property type="entry name" value="ZINC_FINGER_C2H2_2"/>
    <property type="match status" value="4"/>
</dbReference>
<comment type="caution">
    <text evidence="13">The sequence shown here is derived from an EMBL/GenBank/DDBJ whole genome shotgun (WGS) entry which is preliminary data.</text>
</comment>
<dbReference type="Pfam" id="PF00096">
    <property type="entry name" value="zf-C2H2"/>
    <property type="match status" value="3"/>
</dbReference>
<keyword evidence="14" id="KW-1185">Reference proteome</keyword>
<dbReference type="GO" id="GO:0000785">
    <property type="term" value="C:chromatin"/>
    <property type="evidence" value="ECO:0007669"/>
    <property type="project" value="TreeGrafter"/>
</dbReference>
<dbReference type="GO" id="GO:0005667">
    <property type="term" value="C:transcription regulator complex"/>
    <property type="evidence" value="ECO:0007669"/>
    <property type="project" value="TreeGrafter"/>
</dbReference>
<dbReference type="RefSeq" id="XP_056058035.1">
    <property type="nucleotide sequence ID" value="XM_056199601.1"/>
</dbReference>
<evidence type="ECO:0000256" key="1">
    <source>
        <dbReference type="ARBA" id="ARBA00004123"/>
    </source>
</evidence>
<evidence type="ECO:0000259" key="12">
    <source>
        <dbReference type="PROSITE" id="PS50157"/>
    </source>
</evidence>
<dbReference type="PROSITE" id="PS00028">
    <property type="entry name" value="ZINC_FINGER_C2H2_1"/>
    <property type="match status" value="3"/>
</dbReference>
<comment type="subcellular location">
    <subcellularLocation>
        <location evidence="1">Nucleus</location>
    </subcellularLocation>
</comment>
<dbReference type="GO" id="GO:0000981">
    <property type="term" value="F:DNA-binding transcription factor activity, RNA polymerase II-specific"/>
    <property type="evidence" value="ECO:0007669"/>
    <property type="project" value="UniProtKB-ARBA"/>
</dbReference>
<organism evidence="13 14">
    <name type="scientific">Akanthomyces muscarius</name>
    <name type="common">Entomopathogenic fungus</name>
    <name type="synonym">Lecanicillium muscarium</name>
    <dbReference type="NCBI Taxonomy" id="2231603"/>
    <lineage>
        <taxon>Eukaryota</taxon>
        <taxon>Fungi</taxon>
        <taxon>Dikarya</taxon>
        <taxon>Ascomycota</taxon>
        <taxon>Pezizomycotina</taxon>
        <taxon>Sordariomycetes</taxon>
        <taxon>Hypocreomycetidae</taxon>
        <taxon>Hypocreales</taxon>
        <taxon>Cordycipitaceae</taxon>
        <taxon>Akanthomyces</taxon>
    </lineage>
</organism>
<comment type="similarity">
    <text evidence="2">Belongs to the krueppel C2H2-type zinc-finger protein family.</text>
</comment>
<evidence type="ECO:0000256" key="7">
    <source>
        <dbReference type="ARBA" id="ARBA00023015"/>
    </source>
</evidence>
<keyword evidence="10" id="KW-0539">Nucleus</keyword>
<evidence type="ECO:0000256" key="11">
    <source>
        <dbReference type="PROSITE-ProRule" id="PRU00042"/>
    </source>
</evidence>
<keyword evidence="5 11" id="KW-0863">Zinc-finger</keyword>
<dbReference type="GO" id="GO:0008270">
    <property type="term" value="F:zinc ion binding"/>
    <property type="evidence" value="ECO:0007669"/>
    <property type="project" value="UniProtKB-KW"/>
</dbReference>
<sequence length="203" mass="23776">MILVQSFKRNSDLQRHYRIHTNERPYPCSIPGCEKSFIQRSALIIHIRTHTGEKPHECPDCGKRFSDSSSRARHRRVHTGKRPYKCELEDCTKSFCRKNTMMKHQRSCHQTTVSYPVSSINEQLLFDSSYAMRHNSFVDFYQPIYYNMQSFGNYTPQHQSSTSQYYYAPWQPPNTIEQGNSSIDILQSDIQPDLSAPLVPFRT</sequence>
<dbReference type="InterPro" id="IPR013087">
    <property type="entry name" value="Znf_C2H2_type"/>
</dbReference>
<evidence type="ECO:0000256" key="3">
    <source>
        <dbReference type="ARBA" id="ARBA00022723"/>
    </source>
</evidence>
<dbReference type="PANTHER" id="PTHR14003">
    <property type="entry name" value="TRANSCRIPTIONAL REPRESSOR PROTEIN YY"/>
    <property type="match status" value="1"/>
</dbReference>
<keyword evidence="4" id="KW-0677">Repeat</keyword>
<evidence type="ECO:0000256" key="9">
    <source>
        <dbReference type="ARBA" id="ARBA00023163"/>
    </source>
</evidence>
<protein>
    <recommendedName>
        <fullName evidence="12">C2H2-type domain-containing protein</fullName>
    </recommendedName>
</protein>